<keyword evidence="4" id="KW-1185">Reference proteome</keyword>
<dbReference type="OMA" id="TWQSPCA"/>
<comment type="caution">
    <text evidence="3">The sequence shown here is derived from an EMBL/GenBank/DDBJ whole genome shotgun (WGS) entry which is preliminary data.</text>
</comment>
<feature type="compositionally biased region" description="Polar residues" evidence="2">
    <location>
        <begin position="1"/>
        <end position="18"/>
    </location>
</feature>
<evidence type="ECO:0000313" key="3">
    <source>
        <dbReference type="EMBL" id="PRQ27290.1"/>
    </source>
</evidence>
<evidence type="ECO:0000313" key="4">
    <source>
        <dbReference type="Proteomes" id="UP000238479"/>
    </source>
</evidence>
<dbReference type="GO" id="GO:0016592">
    <property type="term" value="C:mediator complex"/>
    <property type="evidence" value="ECO:0007669"/>
    <property type="project" value="EnsemblPlants"/>
</dbReference>
<dbReference type="STRING" id="74649.A0A2P6PZD0"/>
<dbReference type="PANTHER" id="PTHR36406">
    <property type="entry name" value="MEDIATOR OF RNA POLYMERASE II TRANSCRIPTION SUBUNIT 30"/>
    <property type="match status" value="1"/>
</dbReference>
<sequence length="190" mass="20090">MEENEANASPSNPKTTQELAVEGQKHLEETIESAFQILSSMNDELCNPLLWSTNSSAAAAAATTANGHSSLSNGVVHSDSSSSDNTNTQNLGDSSGGGGPGNGGALEEARLRYKNSVTALRAVLAEIPNSQKATSETGSPADETEIEKLEEKASNLRKELVKKNAYIKVLIDQLRDLVTDISTWQSPCSV</sequence>
<dbReference type="Proteomes" id="UP000238479">
    <property type="component" value="Chromosome 6"/>
</dbReference>
<name>A0A2P6PZD0_ROSCH</name>
<feature type="region of interest" description="Disordered" evidence="2">
    <location>
        <begin position="1"/>
        <end position="25"/>
    </location>
</feature>
<protein>
    <recommendedName>
        <fullName evidence="5">Mediator of RNA polymerase II transcription subunit 30</fullName>
    </recommendedName>
</protein>
<reference evidence="3 4" key="1">
    <citation type="journal article" date="2018" name="Nat. Genet.">
        <title>The Rosa genome provides new insights in the design of modern roses.</title>
        <authorList>
            <person name="Bendahmane M."/>
        </authorList>
    </citation>
    <scope>NUCLEOTIDE SEQUENCE [LARGE SCALE GENOMIC DNA]</scope>
    <source>
        <strain evidence="4">cv. Old Blush</strain>
    </source>
</reference>
<proteinExistence type="predicted"/>
<dbReference type="PANTHER" id="PTHR36406:SF2">
    <property type="entry name" value="MEDIATOR OF RNA POLYMERASE II TRANSCRIPTION SUBUNIT 30"/>
    <property type="match status" value="1"/>
</dbReference>
<evidence type="ECO:0000256" key="1">
    <source>
        <dbReference type="SAM" id="Coils"/>
    </source>
</evidence>
<feature type="coiled-coil region" evidence="1">
    <location>
        <begin position="139"/>
        <end position="166"/>
    </location>
</feature>
<keyword evidence="1" id="KW-0175">Coiled coil</keyword>
<evidence type="ECO:0000256" key="2">
    <source>
        <dbReference type="SAM" id="MobiDB-lite"/>
    </source>
</evidence>
<evidence type="ECO:0008006" key="5">
    <source>
        <dbReference type="Google" id="ProtNLM"/>
    </source>
</evidence>
<dbReference type="EMBL" id="PDCK01000044">
    <property type="protein sequence ID" value="PRQ27290.1"/>
    <property type="molecule type" value="Genomic_DNA"/>
</dbReference>
<dbReference type="InterPro" id="IPR034568">
    <property type="entry name" value="MED30"/>
</dbReference>
<gene>
    <name evidence="3" type="ORF">RchiOBHm_Chr6g0303761</name>
</gene>
<feature type="compositionally biased region" description="Low complexity" evidence="2">
    <location>
        <begin position="67"/>
        <end position="93"/>
    </location>
</feature>
<organism evidence="3 4">
    <name type="scientific">Rosa chinensis</name>
    <name type="common">China rose</name>
    <dbReference type="NCBI Taxonomy" id="74649"/>
    <lineage>
        <taxon>Eukaryota</taxon>
        <taxon>Viridiplantae</taxon>
        <taxon>Streptophyta</taxon>
        <taxon>Embryophyta</taxon>
        <taxon>Tracheophyta</taxon>
        <taxon>Spermatophyta</taxon>
        <taxon>Magnoliopsida</taxon>
        <taxon>eudicotyledons</taxon>
        <taxon>Gunneridae</taxon>
        <taxon>Pentapetalae</taxon>
        <taxon>rosids</taxon>
        <taxon>fabids</taxon>
        <taxon>Rosales</taxon>
        <taxon>Rosaceae</taxon>
        <taxon>Rosoideae</taxon>
        <taxon>Rosoideae incertae sedis</taxon>
        <taxon>Rosa</taxon>
    </lineage>
</organism>
<dbReference type="Gramene" id="PRQ27290">
    <property type="protein sequence ID" value="PRQ27290"/>
    <property type="gene ID" value="RchiOBHm_Chr6g0303761"/>
</dbReference>
<feature type="region of interest" description="Disordered" evidence="2">
    <location>
        <begin position="67"/>
        <end position="106"/>
    </location>
</feature>
<dbReference type="AlphaFoldDB" id="A0A2P6PZD0"/>
<feature type="compositionally biased region" description="Gly residues" evidence="2">
    <location>
        <begin position="94"/>
        <end position="104"/>
    </location>
</feature>
<accession>A0A2P6PZD0</accession>